<dbReference type="Proteomes" id="UP000663879">
    <property type="component" value="Unassembled WGS sequence"/>
</dbReference>
<evidence type="ECO:0000313" key="2">
    <source>
        <dbReference type="EMBL" id="CAF1034553.1"/>
    </source>
</evidence>
<gene>
    <name evidence="2" type="ORF">OXX778_LOCUS18041</name>
</gene>
<proteinExistence type="predicted"/>
<feature type="region of interest" description="Disordered" evidence="1">
    <location>
        <begin position="247"/>
        <end position="267"/>
    </location>
</feature>
<feature type="compositionally biased region" description="Basic residues" evidence="1">
    <location>
        <begin position="74"/>
        <end position="92"/>
    </location>
</feature>
<accession>A0A814J9S4</accession>
<dbReference type="OrthoDB" id="10617000at2759"/>
<dbReference type="EMBL" id="CAJNOC010004823">
    <property type="protein sequence ID" value="CAF1034553.1"/>
    <property type="molecule type" value="Genomic_DNA"/>
</dbReference>
<keyword evidence="3" id="KW-1185">Reference proteome</keyword>
<evidence type="ECO:0000256" key="1">
    <source>
        <dbReference type="SAM" id="MobiDB-lite"/>
    </source>
</evidence>
<reference evidence="2" key="1">
    <citation type="submission" date="2021-02" db="EMBL/GenBank/DDBJ databases">
        <authorList>
            <person name="Nowell W R."/>
        </authorList>
    </citation>
    <scope>NUCLEOTIDE SEQUENCE</scope>
    <source>
        <strain evidence="2">Ploen Becks lab</strain>
    </source>
</reference>
<protein>
    <submittedName>
        <fullName evidence="2">Uncharacterized protein</fullName>
    </submittedName>
</protein>
<evidence type="ECO:0000313" key="3">
    <source>
        <dbReference type="Proteomes" id="UP000663879"/>
    </source>
</evidence>
<feature type="region of interest" description="Disordered" evidence="1">
    <location>
        <begin position="123"/>
        <end position="143"/>
    </location>
</feature>
<feature type="compositionally biased region" description="Basic and acidic residues" evidence="1">
    <location>
        <begin position="256"/>
        <end position="267"/>
    </location>
</feature>
<feature type="compositionally biased region" description="Low complexity" evidence="1">
    <location>
        <begin position="126"/>
        <end position="136"/>
    </location>
</feature>
<dbReference type="AlphaFoldDB" id="A0A814J9S4"/>
<comment type="caution">
    <text evidence="2">The sequence shown here is derived from an EMBL/GenBank/DDBJ whole genome shotgun (WGS) entry which is preliminary data.</text>
</comment>
<feature type="region of interest" description="Disordered" evidence="1">
    <location>
        <begin position="55"/>
        <end position="92"/>
    </location>
</feature>
<sequence length="546" mass="63400">MKSSLEPEDLQILNGSKSYIKQVETIEEEEETYKILSQNESDTDSFLMNSSRYENTTLKSTHRQSLRHITENSKKKKLSNKTKVSRGSRNSKKWRTYTLHRPPLEINNETEADVSDGIVNNPIYQSNLDSKSTSENSSEKSKLKNRELIMSQWDLILKKAADQPKNLKNVLSEKSTSSALSSKTKKSLELSITRPDEIVKSFFSYLNQYGEDGCTLRNSLNKSKDKEKSTTFINSIFPIFRKNQTKSDKSLSSSKSSDKNASKCKIKPDKSKKISVRSLVVEEDIDLDKLIEKLSRNEEKLELLKNKLSIYIKSKKNQNFYFGVSPQIKQTLARRDRFFMPHHHNHHHIRSSSTPNPDVIIQNFSNDLKDFSEPSSIENSNLRRQQEMFENFMRQKKFADGKIYEKEFRKIVVQPIEIMNVAVENRKNLKKSKPCTRHKVVQINTKRGVGVGGGGPRVKSSKQILKEISEKCKNTENRVEKKVTVVEPPQIKNSFMNYYYYEDNLLRKENQRHKTNKVKTKKIKSLLEQQPSENIYNDPTKSRFLY</sequence>
<name>A0A814J9S4_9BILA</name>
<organism evidence="2 3">
    <name type="scientific">Brachionus calyciflorus</name>
    <dbReference type="NCBI Taxonomy" id="104777"/>
    <lineage>
        <taxon>Eukaryota</taxon>
        <taxon>Metazoa</taxon>
        <taxon>Spiralia</taxon>
        <taxon>Gnathifera</taxon>
        <taxon>Rotifera</taxon>
        <taxon>Eurotatoria</taxon>
        <taxon>Monogononta</taxon>
        <taxon>Pseudotrocha</taxon>
        <taxon>Ploima</taxon>
        <taxon>Brachionidae</taxon>
        <taxon>Brachionus</taxon>
    </lineage>
</organism>